<dbReference type="Gene3D" id="3.40.50.150">
    <property type="entry name" value="Vaccinia Virus protein VP39"/>
    <property type="match status" value="2"/>
</dbReference>
<dbReference type="EMBL" id="CP020100">
    <property type="protein sequence ID" value="AQZ95395.1"/>
    <property type="molecule type" value="Genomic_DNA"/>
</dbReference>
<organism evidence="1 2">
    <name type="scientific">Halopseudomonas phragmitis</name>
    <dbReference type="NCBI Taxonomy" id="1931241"/>
    <lineage>
        <taxon>Bacteria</taxon>
        <taxon>Pseudomonadati</taxon>
        <taxon>Pseudomonadota</taxon>
        <taxon>Gammaproteobacteria</taxon>
        <taxon>Pseudomonadales</taxon>
        <taxon>Pseudomonadaceae</taxon>
        <taxon>Halopseudomonas</taxon>
    </lineage>
</organism>
<protein>
    <recommendedName>
        <fullName evidence="3">2-polyprenyl-3-methyl-5-hydroxy-6-metoxy-1, 4-benzoquinol methylase</fullName>
    </recommendedName>
</protein>
<dbReference type="InterPro" id="IPR029063">
    <property type="entry name" value="SAM-dependent_MTases_sf"/>
</dbReference>
<dbReference type="STRING" id="1931241.BVH74_11820"/>
<dbReference type="Proteomes" id="UP000243488">
    <property type="component" value="Chromosome"/>
</dbReference>
<evidence type="ECO:0000313" key="2">
    <source>
        <dbReference type="Proteomes" id="UP000243488"/>
    </source>
</evidence>
<gene>
    <name evidence="1" type="ORF">BVH74_11820</name>
</gene>
<name>A0A1V0B648_9GAMM</name>
<dbReference type="KEGG" id="ppha:BVH74_11820"/>
<evidence type="ECO:0000313" key="1">
    <source>
        <dbReference type="EMBL" id="AQZ95395.1"/>
    </source>
</evidence>
<proteinExistence type="predicted"/>
<sequence>MSKHRCPLCQGESQPYQRDKRRDYWQCQHCELVFVPPEWHLTAIQERAEYDRHENQVDDPGYRRFLSRLAEPLLQRLPAASRGLDFGCGPGPALAAMLSEHGHQVALYDLFYAPNTEVFKQHWDFITATEVVEHLAQPGSELQRLWQCLRPGGWLALMTKRVTGPDAFARWHYKNDPTHICFFSSRTFEWLAQQWGAELELIGADVALLRKP</sequence>
<accession>A0A1V0B648</accession>
<dbReference type="Pfam" id="PF13489">
    <property type="entry name" value="Methyltransf_23"/>
    <property type="match status" value="1"/>
</dbReference>
<dbReference type="CDD" id="cd02440">
    <property type="entry name" value="AdoMet_MTases"/>
    <property type="match status" value="1"/>
</dbReference>
<reference evidence="1 2" key="1">
    <citation type="submission" date="2017-03" db="EMBL/GenBank/DDBJ databases">
        <title>Complete genome sequence of the novel DNRA strain Pseudomonas sp. S-6-2 isolated from Chinese polluted river sediment. Journal of Biotechnology.</title>
        <authorList>
            <person name="Li J."/>
            <person name="Xiang F."/>
            <person name="Wang L."/>
            <person name="Xi L."/>
            <person name="Liu J."/>
        </authorList>
    </citation>
    <scope>NUCLEOTIDE SEQUENCE [LARGE SCALE GENOMIC DNA]</scope>
    <source>
        <strain evidence="1 2">S-6-2</strain>
    </source>
</reference>
<dbReference type="AlphaFoldDB" id="A0A1V0B648"/>
<keyword evidence="2" id="KW-1185">Reference proteome</keyword>
<dbReference type="RefSeq" id="WP_080050263.1">
    <property type="nucleotide sequence ID" value="NZ_CP020100.1"/>
</dbReference>
<dbReference type="SUPFAM" id="SSF53335">
    <property type="entry name" value="S-adenosyl-L-methionine-dependent methyltransferases"/>
    <property type="match status" value="1"/>
</dbReference>
<evidence type="ECO:0008006" key="3">
    <source>
        <dbReference type="Google" id="ProtNLM"/>
    </source>
</evidence>